<feature type="compositionally biased region" description="Polar residues" evidence="1">
    <location>
        <begin position="180"/>
        <end position="194"/>
    </location>
</feature>
<dbReference type="Proteomes" id="UP000487882">
    <property type="component" value="Unassembled WGS sequence"/>
</dbReference>
<comment type="caution">
    <text evidence="3">The sequence shown here is derived from an EMBL/GenBank/DDBJ whole genome shotgun (WGS) entry which is preliminary data.</text>
</comment>
<dbReference type="NCBIfam" id="NF040712">
    <property type="entry name" value="SepH"/>
    <property type="match status" value="1"/>
</dbReference>
<evidence type="ECO:0000313" key="4">
    <source>
        <dbReference type="Proteomes" id="UP000487882"/>
    </source>
</evidence>
<feature type="compositionally biased region" description="Low complexity" evidence="1">
    <location>
        <begin position="160"/>
        <end position="179"/>
    </location>
</feature>
<keyword evidence="4" id="KW-1185">Reference proteome</keyword>
<evidence type="ECO:0000313" key="3">
    <source>
        <dbReference type="EMBL" id="MUH58915.1"/>
    </source>
</evidence>
<name>A0A7K1J370_9BIFI</name>
<feature type="compositionally biased region" description="Polar residues" evidence="1">
    <location>
        <begin position="130"/>
        <end position="146"/>
    </location>
</feature>
<dbReference type="Pfam" id="PF11268">
    <property type="entry name" value="DUF3071"/>
    <property type="match status" value="1"/>
</dbReference>
<dbReference type="InterPro" id="IPR021421">
    <property type="entry name" value="DUF3071"/>
</dbReference>
<protein>
    <submittedName>
        <fullName evidence="3">DNA-binding protein</fullName>
    </submittedName>
</protein>
<gene>
    <name evidence="3" type="ORF">GSD1FS_0211</name>
</gene>
<keyword evidence="3" id="KW-0238">DNA-binding</keyword>
<dbReference type="GO" id="GO:0003677">
    <property type="term" value="F:DNA binding"/>
    <property type="evidence" value="ECO:0007669"/>
    <property type="project" value="UniProtKB-KW"/>
</dbReference>
<feature type="compositionally biased region" description="Basic and acidic residues" evidence="1">
    <location>
        <begin position="305"/>
        <end position="316"/>
    </location>
</feature>
<dbReference type="EMBL" id="WNLP01000001">
    <property type="protein sequence ID" value="MUH58915.1"/>
    <property type="molecule type" value="Genomic_DNA"/>
</dbReference>
<dbReference type="AlphaFoldDB" id="A0A7K1J370"/>
<sequence length="341" mass="36455">MRAPKESKVRTLSELIDRTLAAARVRPESVEWKATRRGLEPWRISANFMSAGHRIHAEWSWNMHDNTVVCINNAAGKLIGEMNSTGAAFDDSAQDALAEALPSAIQLPGDSARSARIEQTVAAWNNTQTAASARNTTQHANASVQETVAPATQEPESSESHTTSEATAISSSNETSAASDVQSGTTESAQQSDQAADRNATDAQPTHTTADEPQADAPNEQQTGESATSDEHSDAENSNADASAKRAHSKSHAVPISALYPKHNRSTTKSATDTRAVSSKHADEPATQAQGDDETPTLQQPSVRKSAEHDAPAEHHATRHSGRATMPSWDEIMFGKDTNKH</sequence>
<feature type="compositionally biased region" description="Polar residues" evidence="1">
    <location>
        <begin position="267"/>
        <end position="277"/>
    </location>
</feature>
<accession>A0A7K1J370</accession>
<organism evidence="3 4">
    <name type="scientific">Bifidobacterium canis</name>
    <dbReference type="NCBI Taxonomy" id="2610880"/>
    <lineage>
        <taxon>Bacteria</taxon>
        <taxon>Bacillati</taxon>
        <taxon>Actinomycetota</taxon>
        <taxon>Actinomycetes</taxon>
        <taxon>Bifidobacteriales</taxon>
        <taxon>Bifidobacteriaceae</taxon>
        <taxon>Bifidobacterium</taxon>
    </lineage>
</organism>
<reference evidence="3 4" key="1">
    <citation type="submission" date="2019-09" db="EMBL/GenBank/DDBJ databases">
        <title>Bifidobacterium canis sp. nov., isolated from the digestive tract of German Shepherd dog puppy.</title>
        <authorList>
            <person name="Bunesova V."/>
        </authorList>
    </citation>
    <scope>NUCLEOTIDE SEQUENCE [LARGE SCALE GENOMIC DNA]</scope>
    <source>
        <strain evidence="3 4">GSD1FS</strain>
    </source>
</reference>
<proteinExistence type="predicted"/>
<evidence type="ECO:0000259" key="2">
    <source>
        <dbReference type="Pfam" id="PF11268"/>
    </source>
</evidence>
<dbReference type="InterPro" id="IPR047682">
    <property type="entry name" value="SepH-like"/>
</dbReference>
<feature type="region of interest" description="Disordered" evidence="1">
    <location>
        <begin position="130"/>
        <end position="341"/>
    </location>
</feature>
<feature type="domain" description="DUF3071" evidence="2">
    <location>
        <begin position="5"/>
        <end position="61"/>
    </location>
</feature>
<evidence type="ECO:0000256" key="1">
    <source>
        <dbReference type="SAM" id="MobiDB-lite"/>
    </source>
</evidence>